<gene>
    <name evidence="1" type="ORF">JOM49_005342</name>
</gene>
<name>A0ABS4PWK6_9PSEU</name>
<proteinExistence type="predicted"/>
<dbReference type="EMBL" id="JAGGMS010000001">
    <property type="protein sequence ID" value="MBP2183816.1"/>
    <property type="molecule type" value="Genomic_DNA"/>
</dbReference>
<protein>
    <submittedName>
        <fullName evidence="1">Uncharacterized protein</fullName>
    </submittedName>
</protein>
<evidence type="ECO:0000313" key="1">
    <source>
        <dbReference type="EMBL" id="MBP2183816.1"/>
    </source>
</evidence>
<sequence>MTVIDVDRHGTVAISDDPAHAAYPIARWERVARPAAEPGVRSHAHAVVEVLRRFGGHAPRAVLGGEFTAHPGTETVIEVGLAGRGMFDTDDAPRCSSLLGEMTLVAGLPAELAAELATAVRGHSAALPAGTLRVHRAAYDLINSSEAIFAQAAAALVTVLSARVYGQEVHDPTRQLVSTW</sequence>
<dbReference type="RefSeq" id="WP_209666923.1">
    <property type="nucleotide sequence ID" value="NZ_JAGGMS010000001.1"/>
</dbReference>
<accession>A0ABS4PWK6</accession>
<organism evidence="1 2">
    <name type="scientific">Amycolatopsis magusensis</name>
    <dbReference type="NCBI Taxonomy" id="882444"/>
    <lineage>
        <taxon>Bacteria</taxon>
        <taxon>Bacillati</taxon>
        <taxon>Actinomycetota</taxon>
        <taxon>Actinomycetes</taxon>
        <taxon>Pseudonocardiales</taxon>
        <taxon>Pseudonocardiaceae</taxon>
        <taxon>Amycolatopsis</taxon>
    </lineage>
</organism>
<keyword evidence="2" id="KW-1185">Reference proteome</keyword>
<comment type="caution">
    <text evidence="1">The sequence shown here is derived from an EMBL/GenBank/DDBJ whole genome shotgun (WGS) entry which is preliminary data.</text>
</comment>
<dbReference type="Proteomes" id="UP000741013">
    <property type="component" value="Unassembled WGS sequence"/>
</dbReference>
<evidence type="ECO:0000313" key="2">
    <source>
        <dbReference type="Proteomes" id="UP000741013"/>
    </source>
</evidence>
<reference evidence="1 2" key="1">
    <citation type="submission" date="2021-03" db="EMBL/GenBank/DDBJ databases">
        <title>Sequencing the genomes of 1000 actinobacteria strains.</title>
        <authorList>
            <person name="Klenk H.-P."/>
        </authorList>
    </citation>
    <scope>NUCLEOTIDE SEQUENCE [LARGE SCALE GENOMIC DNA]</scope>
    <source>
        <strain evidence="1 2">DSM 45510</strain>
    </source>
</reference>